<evidence type="ECO:0000256" key="3">
    <source>
        <dbReference type="ARBA" id="ARBA00022525"/>
    </source>
</evidence>
<dbReference type="EMBL" id="CAKOGP040002025">
    <property type="protein sequence ID" value="CAJ1959823.1"/>
    <property type="molecule type" value="Genomic_DNA"/>
</dbReference>
<comment type="similarity">
    <text evidence="2">Belongs to the GnRH family.</text>
</comment>
<keyword evidence="5" id="KW-1133">Transmembrane helix</keyword>
<keyword evidence="7" id="KW-1185">Reference proteome</keyword>
<evidence type="ECO:0000313" key="6">
    <source>
        <dbReference type="EMBL" id="CAJ1959823.1"/>
    </source>
</evidence>
<feature type="compositionally biased region" description="Basic and acidic residues" evidence="4">
    <location>
        <begin position="110"/>
        <end position="122"/>
    </location>
</feature>
<sequence>MAKETAADDEVAKFLEELYKEGDIEMDEATIQMIRERNEESQRPSDLQSQSQQHAMITTAENNIEEPIESYPDIDSTSGSDDDSRNHMSNSFSRDWRSHDDSQSPWPMPEDLRIYHPSEQRSRPSSSSKDSGQHYSEGLSPGETSEQVQAEVPSPEPKPEESDDSSDLSSQSTGVKCSTIGLVAFAWLIVGVGLGVGFGIAAANKDDEPAASTADSTGGDKQDHDAVGAIKLLDSKDYFLFGGEELAATMEAIDVSACLEFCKEYDAMQYLQVQDMCACYNSVSCLMPWGPKVDTTNYQFVGDLYTKNELEECSEDYCQALQDKDGLCFTANYQDYTEYSLHGVNIVERESQRVETLEECLDLCSPYDTASFLNWKDCTCYDQAECWLEWGDSFDTPLLLGMVYSKKPLDVCLETYCEIYQDARCFKGNVQDSKEYSVVGTALTELNSTLVSSEEECLELCAPYDAASFRRPDVCTCYENPTCWLEWGENVDTSLFFGNVYSKTPLDFCEFDYCDVNNPDSLCFTGNEEDYRFYSLYGESMVEMASGQTPGSLQACLDLCAPYDAAAFENFADCSCYNSVQCLLRWGNEIDSDDFFGTVYTKRGLQECELDYCDAVGNDGLCFTGSTKSYSTYSLFGNNMEEMAASNDVKNKEECLDFCKEYDSAQYLNFQDPKCKCYNGAECWLAWPPDVTTSGVEYTGDVYSKEELQFCSFSYCSGNLCASGNNRQ</sequence>
<accession>A0AAD2PWC4</accession>
<name>A0AAD2PWC4_9STRA</name>
<evidence type="ECO:0000256" key="2">
    <source>
        <dbReference type="ARBA" id="ARBA00010968"/>
    </source>
</evidence>
<feature type="transmembrane region" description="Helical" evidence="5">
    <location>
        <begin position="180"/>
        <end position="203"/>
    </location>
</feature>
<keyword evidence="5" id="KW-0472">Membrane</keyword>
<dbReference type="InterPro" id="IPR002012">
    <property type="entry name" value="GnRH"/>
</dbReference>
<evidence type="ECO:0000256" key="5">
    <source>
        <dbReference type="SAM" id="Phobius"/>
    </source>
</evidence>
<feature type="compositionally biased region" description="Polar residues" evidence="4">
    <location>
        <begin position="44"/>
        <end position="62"/>
    </location>
</feature>
<proteinExistence type="inferred from homology"/>
<evidence type="ECO:0000313" key="7">
    <source>
        <dbReference type="Proteomes" id="UP001295423"/>
    </source>
</evidence>
<gene>
    <name evidence="6" type="ORF">CYCCA115_LOCUS18242</name>
</gene>
<organism evidence="6 7">
    <name type="scientific">Cylindrotheca closterium</name>
    <dbReference type="NCBI Taxonomy" id="2856"/>
    <lineage>
        <taxon>Eukaryota</taxon>
        <taxon>Sar</taxon>
        <taxon>Stramenopiles</taxon>
        <taxon>Ochrophyta</taxon>
        <taxon>Bacillariophyta</taxon>
        <taxon>Bacillariophyceae</taxon>
        <taxon>Bacillariophycidae</taxon>
        <taxon>Bacillariales</taxon>
        <taxon>Bacillariaceae</taxon>
        <taxon>Cylindrotheca</taxon>
    </lineage>
</organism>
<comment type="subcellular location">
    <subcellularLocation>
        <location evidence="1">Secreted</location>
    </subcellularLocation>
</comment>
<keyword evidence="3" id="KW-0964">Secreted</keyword>
<comment type="caution">
    <text evidence="6">The sequence shown here is derived from an EMBL/GenBank/DDBJ whole genome shotgun (WGS) entry which is preliminary data.</text>
</comment>
<dbReference type="Proteomes" id="UP001295423">
    <property type="component" value="Unassembled WGS sequence"/>
</dbReference>
<feature type="region of interest" description="Disordered" evidence="4">
    <location>
        <begin position="34"/>
        <end position="172"/>
    </location>
</feature>
<protein>
    <submittedName>
        <fullName evidence="6">Uncharacterized protein</fullName>
    </submittedName>
</protein>
<dbReference type="AlphaFoldDB" id="A0AAD2PWC4"/>
<feature type="compositionally biased region" description="Basic and acidic residues" evidence="4">
    <location>
        <begin position="34"/>
        <end position="43"/>
    </location>
</feature>
<reference evidence="6" key="1">
    <citation type="submission" date="2023-08" db="EMBL/GenBank/DDBJ databases">
        <authorList>
            <person name="Audoor S."/>
            <person name="Bilcke G."/>
        </authorList>
    </citation>
    <scope>NUCLEOTIDE SEQUENCE</scope>
</reference>
<evidence type="ECO:0000256" key="4">
    <source>
        <dbReference type="SAM" id="MobiDB-lite"/>
    </source>
</evidence>
<dbReference type="PROSITE" id="PS00473">
    <property type="entry name" value="GNRH"/>
    <property type="match status" value="1"/>
</dbReference>
<dbReference type="GO" id="GO:0005179">
    <property type="term" value="F:hormone activity"/>
    <property type="evidence" value="ECO:0007669"/>
    <property type="project" value="InterPro"/>
</dbReference>
<keyword evidence="5" id="KW-0812">Transmembrane</keyword>
<dbReference type="GO" id="GO:0005576">
    <property type="term" value="C:extracellular region"/>
    <property type="evidence" value="ECO:0007669"/>
    <property type="project" value="UniProtKB-SubCell"/>
</dbReference>
<evidence type="ECO:0000256" key="1">
    <source>
        <dbReference type="ARBA" id="ARBA00004613"/>
    </source>
</evidence>